<sequence length="246" mass="26940">MPALPHEGQLLRRSTALSSQQPPPGWYADPWPSPPGGLRWWDGGQWAGATSLPDRGPTDAGWWRRAGAYLIDGFIVGAISYVVGLPGQVGLQRDLQIESQKLTDALTYGSDPGTAMTDYWSGFADAYLDRWLWLVALPAIAVVAYYAVMLRTRSATVGKRALRLRVVPASGEGRLSWSMVVRRILTQFGPGWLIIPVALATRSVAVIAIFALVVLVFQLLDHLWAASDRKRAIHDLTAGTRVLQDP</sequence>
<organism evidence="8 9">
    <name type="scientific">Nocardioides baculatus</name>
    <dbReference type="NCBI Taxonomy" id="2801337"/>
    <lineage>
        <taxon>Bacteria</taxon>
        <taxon>Bacillati</taxon>
        <taxon>Actinomycetota</taxon>
        <taxon>Actinomycetes</taxon>
        <taxon>Propionibacteriales</taxon>
        <taxon>Nocardioidaceae</taxon>
        <taxon>Nocardioides</taxon>
    </lineage>
</organism>
<accession>A0ABS1LDV1</accession>
<evidence type="ECO:0000256" key="1">
    <source>
        <dbReference type="ARBA" id="ARBA00004651"/>
    </source>
</evidence>
<evidence type="ECO:0000256" key="2">
    <source>
        <dbReference type="ARBA" id="ARBA00022475"/>
    </source>
</evidence>
<reference evidence="8 9" key="1">
    <citation type="submission" date="2021-01" db="EMBL/GenBank/DDBJ databases">
        <title>Genome seq and assembly of Nocardiodes sp. G10.</title>
        <authorList>
            <person name="Chhetri G."/>
        </authorList>
    </citation>
    <scope>NUCLEOTIDE SEQUENCE [LARGE SCALE GENOMIC DNA]</scope>
    <source>
        <strain evidence="8 9">G10</strain>
    </source>
</reference>
<comment type="subcellular location">
    <subcellularLocation>
        <location evidence="1">Cell membrane</location>
        <topology evidence="1">Multi-pass membrane protein</topology>
    </subcellularLocation>
</comment>
<evidence type="ECO:0000259" key="7">
    <source>
        <dbReference type="Pfam" id="PF06271"/>
    </source>
</evidence>
<keyword evidence="9" id="KW-1185">Reference proteome</keyword>
<feature type="transmembrane region" description="Helical" evidence="6">
    <location>
        <begin position="131"/>
        <end position="150"/>
    </location>
</feature>
<proteinExistence type="predicted"/>
<comment type="caution">
    <text evidence="8">The sequence shown here is derived from an EMBL/GenBank/DDBJ whole genome shotgun (WGS) entry which is preliminary data.</text>
</comment>
<keyword evidence="3 6" id="KW-0812">Transmembrane</keyword>
<dbReference type="InterPro" id="IPR051791">
    <property type="entry name" value="Pra-immunoreactive"/>
</dbReference>
<dbReference type="EMBL" id="JAERSG010000007">
    <property type="protein sequence ID" value="MBL0749859.1"/>
    <property type="molecule type" value="Genomic_DNA"/>
</dbReference>
<keyword evidence="4 6" id="KW-1133">Transmembrane helix</keyword>
<dbReference type="RefSeq" id="WP_201940442.1">
    <property type="nucleotide sequence ID" value="NZ_JAERSG010000007.1"/>
</dbReference>
<name>A0ABS1LDV1_9ACTN</name>
<feature type="domain" description="RDD" evidence="7">
    <location>
        <begin position="60"/>
        <end position="239"/>
    </location>
</feature>
<evidence type="ECO:0000256" key="6">
    <source>
        <dbReference type="SAM" id="Phobius"/>
    </source>
</evidence>
<dbReference type="PANTHER" id="PTHR36115:SF4">
    <property type="entry name" value="MEMBRANE PROTEIN"/>
    <property type="match status" value="1"/>
</dbReference>
<keyword evidence="2" id="KW-1003">Cell membrane</keyword>
<evidence type="ECO:0000256" key="3">
    <source>
        <dbReference type="ARBA" id="ARBA00022692"/>
    </source>
</evidence>
<gene>
    <name evidence="8" type="ORF">JI751_19730</name>
</gene>
<protein>
    <submittedName>
        <fullName evidence="8">RDD family protein</fullName>
    </submittedName>
</protein>
<feature type="transmembrane region" description="Helical" evidence="6">
    <location>
        <begin position="66"/>
        <end position="84"/>
    </location>
</feature>
<evidence type="ECO:0000256" key="4">
    <source>
        <dbReference type="ARBA" id="ARBA00022989"/>
    </source>
</evidence>
<evidence type="ECO:0000313" key="8">
    <source>
        <dbReference type="EMBL" id="MBL0749859.1"/>
    </source>
</evidence>
<dbReference type="Pfam" id="PF06271">
    <property type="entry name" value="RDD"/>
    <property type="match status" value="1"/>
</dbReference>
<keyword evidence="5 6" id="KW-0472">Membrane</keyword>
<evidence type="ECO:0000256" key="5">
    <source>
        <dbReference type="ARBA" id="ARBA00023136"/>
    </source>
</evidence>
<evidence type="ECO:0000313" key="9">
    <source>
        <dbReference type="Proteomes" id="UP000636918"/>
    </source>
</evidence>
<dbReference type="PANTHER" id="PTHR36115">
    <property type="entry name" value="PROLINE-RICH ANTIGEN HOMOLOG-RELATED"/>
    <property type="match status" value="1"/>
</dbReference>
<feature type="transmembrane region" description="Helical" evidence="6">
    <location>
        <begin position="192"/>
        <end position="220"/>
    </location>
</feature>
<dbReference type="InterPro" id="IPR010432">
    <property type="entry name" value="RDD"/>
</dbReference>
<dbReference type="Proteomes" id="UP000636918">
    <property type="component" value="Unassembled WGS sequence"/>
</dbReference>